<name>A0A1M7PUF1_9ACTN</name>
<evidence type="ECO:0000313" key="3">
    <source>
        <dbReference type="Proteomes" id="UP000184440"/>
    </source>
</evidence>
<accession>A0A1M7PUF1</accession>
<dbReference type="STRING" id="134849.SAMN05443668_103699"/>
<dbReference type="InterPro" id="IPR025159">
    <property type="entry name" value="AbiEi_N"/>
</dbReference>
<reference evidence="2 3" key="1">
    <citation type="submission" date="2016-11" db="EMBL/GenBank/DDBJ databases">
        <authorList>
            <person name="Jaros S."/>
            <person name="Januszkiewicz K."/>
            <person name="Wedrychowicz H."/>
        </authorList>
    </citation>
    <scope>NUCLEOTIDE SEQUENCE [LARGE SCALE GENOMIC DNA]</scope>
    <source>
        <strain evidence="2 3">DSM 46144</strain>
    </source>
</reference>
<proteinExistence type="predicted"/>
<gene>
    <name evidence="2" type="ORF">SAMN05443668_103699</name>
</gene>
<dbReference type="AlphaFoldDB" id="A0A1M7PUF1"/>
<evidence type="ECO:0000313" key="2">
    <source>
        <dbReference type="EMBL" id="SHN21061.1"/>
    </source>
</evidence>
<sequence length="318" mass="35229">MPDGRAVDLSGLIERQSGLLLRSQANAAGVTDDAIRWHIARGEWQRVLKGLYATFSGPPTEEHRLIAATLYGGEGTQITGAAALRRHGVRYAPDDRRVHILVPLERRRSHRGFVIVTRTARPDQHPRLLPAMEICSVARAGADAARAGYPLTEIRAFLAEIVQRRLAPLSAFERELAEGSTAHSAVLRRVVAELKDGVRSAPEAEMRDVVALSSVLPPVQWNPRLIAADGTVLPTPDGWIQDVGLALETDSKEFHTSPVDWQRTLERHNLLARYGIMTLHFTPREIREHPEKVLATIEQTYRERPRGFRGAQASGGKS</sequence>
<protein>
    <submittedName>
        <fullName evidence="2">Transcriptional regulator, AbiEi antitoxin, Type IV TA system</fullName>
    </submittedName>
</protein>
<dbReference type="EMBL" id="FRCS01000003">
    <property type="protein sequence ID" value="SHN21061.1"/>
    <property type="molecule type" value="Genomic_DNA"/>
</dbReference>
<keyword evidence="3" id="KW-1185">Reference proteome</keyword>
<organism evidence="2 3">
    <name type="scientific">Cryptosporangium aurantiacum</name>
    <dbReference type="NCBI Taxonomy" id="134849"/>
    <lineage>
        <taxon>Bacteria</taxon>
        <taxon>Bacillati</taxon>
        <taxon>Actinomycetota</taxon>
        <taxon>Actinomycetes</taxon>
        <taxon>Cryptosporangiales</taxon>
        <taxon>Cryptosporangiaceae</taxon>
        <taxon>Cryptosporangium</taxon>
    </lineage>
</organism>
<dbReference type="Proteomes" id="UP000184440">
    <property type="component" value="Unassembled WGS sequence"/>
</dbReference>
<feature type="domain" description="AbiEi antitoxin N-terminal" evidence="1">
    <location>
        <begin position="12"/>
        <end position="53"/>
    </location>
</feature>
<dbReference type="Pfam" id="PF13338">
    <property type="entry name" value="AbiEi_4"/>
    <property type="match status" value="1"/>
</dbReference>
<evidence type="ECO:0000259" key="1">
    <source>
        <dbReference type="Pfam" id="PF13338"/>
    </source>
</evidence>